<comment type="caution">
    <text evidence="2">The sequence shown here is derived from an EMBL/GenBank/DDBJ whole genome shotgun (WGS) entry which is preliminary data.</text>
</comment>
<evidence type="ECO:0000256" key="1">
    <source>
        <dbReference type="SAM" id="MobiDB-lite"/>
    </source>
</evidence>
<dbReference type="EMBL" id="SGPJ01000894">
    <property type="protein sequence ID" value="THG92856.1"/>
    <property type="molecule type" value="Genomic_DNA"/>
</dbReference>
<gene>
    <name evidence="2" type="ORF">EW026_g8193</name>
</gene>
<accession>A0A4S4K541</accession>
<feature type="compositionally biased region" description="Basic and acidic residues" evidence="1">
    <location>
        <begin position="81"/>
        <end position="91"/>
    </location>
</feature>
<evidence type="ECO:0000313" key="2">
    <source>
        <dbReference type="EMBL" id="THG92856.1"/>
    </source>
</evidence>
<protein>
    <submittedName>
        <fullName evidence="2">Uncharacterized protein</fullName>
    </submittedName>
</protein>
<dbReference type="AlphaFoldDB" id="A0A4S4K541"/>
<reference evidence="2 3" key="1">
    <citation type="submission" date="2019-02" db="EMBL/GenBank/DDBJ databases">
        <title>Genome sequencing of the rare red list fungi Phlebia centrifuga.</title>
        <authorList>
            <person name="Buettner E."/>
            <person name="Kellner H."/>
        </authorList>
    </citation>
    <scope>NUCLEOTIDE SEQUENCE [LARGE SCALE GENOMIC DNA]</scope>
    <source>
        <strain evidence="2 3">DSM 108282</strain>
    </source>
</reference>
<organism evidence="2 3">
    <name type="scientific">Hermanssonia centrifuga</name>
    <dbReference type="NCBI Taxonomy" id="98765"/>
    <lineage>
        <taxon>Eukaryota</taxon>
        <taxon>Fungi</taxon>
        <taxon>Dikarya</taxon>
        <taxon>Basidiomycota</taxon>
        <taxon>Agaricomycotina</taxon>
        <taxon>Agaricomycetes</taxon>
        <taxon>Polyporales</taxon>
        <taxon>Meruliaceae</taxon>
        <taxon>Hermanssonia</taxon>
    </lineage>
</organism>
<sequence>MNLLRKRSAESSTAGGHCSKKAKSVKPDLVIHDPIMEALEAEPTPPFPEKVVLPETALPLEASPDGADALAVVAFGATHDLPDGTNDKEPSHVPTALNPHPAAHDATVDVIAISQALLDAAPDARLPVPTAGTVIVAHAAATLATTLTTAPTASQIATPVPAIKKGAKATRVFVPKPQNTMKNVCGRTWAVEHPNGTEAEWEAYWGKVSEDEKKGFDREARRLKAAEKEKAKAG</sequence>
<name>A0A4S4K541_9APHY</name>
<feature type="region of interest" description="Disordered" evidence="1">
    <location>
        <begin position="1"/>
        <end position="23"/>
    </location>
</feature>
<proteinExistence type="predicted"/>
<keyword evidence="3" id="KW-1185">Reference proteome</keyword>
<dbReference type="Proteomes" id="UP000309038">
    <property type="component" value="Unassembled WGS sequence"/>
</dbReference>
<feature type="region of interest" description="Disordered" evidence="1">
    <location>
        <begin position="81"/>
        <end position="101"/>
    </location>
</feature>
<evidence type="ECO:0000313" key="3">
    <source>
        <dbReference type="Proteomes" id="UP000309038"/>
    </source>
</evidence>